<evidence type="ECO:0000256" key="1">
    <source>
        <dbReference type="SAM" id="MobiDB-lite"/>
    </source>
</evidence>
<reference evidence="3" key="2">
    <citation type="submission" date="2015-01" db="EMBL/GenBank/DDBJ databases">
        <title>Evolutionary Origins and Diversification of the Mycorrhizal Mutualists.</title>
        <authorList>
            <consortium name="DOE Joint Genome Institute"/>
            <consortium name="Mycorrhizal Genomics Consortium"/>
            <person name="Kohler A."/>
            <person name="Kuo A."/>
            <person name="Nagy L.G."/>
            <person name="Floudas D."/>
            <person name="Copeland A."/>
            <person name="Barry K.W."/>
            <person name="Cichocki N."/>
            <person name="Veneault-Fourrey C."/>
            <person name="LaButti K."/>
            <person name="Lindquist E.A."/>
            <person name="Lipzen A."/>
            <person name="Lundell T."/>
            <person name="Morin E."/>
            <person name="Murat C."/>
            <person name="Riley R."/>
            <person name="Ohm R."/>
            <person name="Sun H."/>
            <person name="Tunlid A."/>
            <person name="Henrissat B."/>
            <person name="Grigoriev I.V."/>
            <person name="Hibbett D.S."/>
            <person name="Martin F."/>
        </authorList>
    </citation>
    <scope>NUCLEOTIDE SEQUENCE [LARGE SCALE GENOMIC DNA]</scope>
    <source>
        <strain evidence="3">LaAM-08-1</strain>
    </source>
</reference>
<reference evidence="2 3" key="1">
    <citation type="submission" date="2014-04" db="EMBL/GenBank/DDBJ databases">
        <authorList>
            <consortium name="DOE Joint Genome Institute"/>
            <person name="Kuo A."/>
            <person name="Kohler A."/>
            <person name="Nagy L.G."/>
            <person name="Floudas D."/>
            <person name="Copeland A."/>
            <person name="Barry K.W."/>
            <person name="Cichocki N."/>
            <person name="Veneault-Fourrey C."/>
            <person name="LaButti K."/>
            <person name="Lindquist E.A."/>
            <person name="Lipzen A."/>
            <person name="Lundell T."/>
            <person name="Morin E."/>
            <person name="Murat C."/>
            <person name="Sun H."/>
            <person name="Tunlid A."/>
            <person name="Henrissat B."/>
            <person name="Grigoriev I.V."/>
            <person name="Hibbett D.S."/>
            <person name="Martin F."/>
            <person name="Nordberg H.P."/>
            <person name="Cantor M.N."/>
            <person name="Hua S.X."/>
        </authorList>
    </citation>
    <scope>NUCLEOTIDE SEQUENCE [LARGE SCALE GENOMIC DNA]</scope>
    <source>
        <strain evidence="2 3">LaAM-08-1</strain>
    </source>
</reference>
<proteinExistence type="predicted"/>
<feature type="region of interest" description="Disordered" evidence="1">
    <location>
        <begin position="27"/>
        <end position="50"/>
    </location>
</feature>
<keyword evidence="3" id="KW-1185">Reference proteome</keyword>
<sequence>MPTHPAASPHRPSPPLLTSFIDCRQRPQHAQHVNDDAATPHHQSNERGRVKVTRTSHLMVVMHYVVTRV</sequence>
<protein>
    <submittedName>
        <fullName evidence="2">Uncharacterized protein</fullName>
    </submittedName>
</protein>
<name>A0A0C9WK05_9AGAR</name>
<accession>A0A0C9WK05</accession>
<evidence type="ECO:0000313" key="2">
    <source>
        <dbReference type="EMBL" id="KIJ95604.1"/>
    </source>
</evidence>
<dbReference type="EMBL" id="KN838750">
    <property type="protein sequence ID" value="KIJ95604.1"/>
    <property type="molecule type" value="Genomic_DNA"/>
</dbReference>
<gene>
    <name evidence="2" type="ORF">K443DRAFT_11274</name>
</gene>
<dbReference type="HOGENOM" id="CLU_2776308_0_0_1"/>
<organism evidence="2 3">
    <name type="scientific">Laccaria amethystina LaAM-08-1</name>
    <dbReference type="NCBI Taxonomy" id="1095629"/>
    <lineage>
        <taxon>Eukaryota</taxon>
        <taxon>Fungi</taxon>
        <taxon>Dikarya</taxon>
        <taxon>Basidiomycota</taxon>
        <taxon>Agaricomycotina</taxon>
        <taxon>Agaricomycetes</taxon>
        <taxon>Agaricomycetidae</taxon>
        <taxon>Agaricales</taxon>
        <taxon>Agaricineae</taxon>
        <taxon>Hydnangiaceae</taxon>
        <taxon>Laccaria</taxon>
    </lineage>
</organism>
<dbReference type="Proteomes" id="UP000054477">
    <property type="component" value="Unassembled WGS sequence"/>
</dbReference>
<dbReference type="AlphaFoldDB" id="A0A0C9WK05"/>
<evidence type="ECO:0000313" key="3">
    <source>
        <dbReference type="Proteomes" id="UP000054477"/>
    </source>
</evidence>
<feature type="compositionally biased region" description="Basic and acidic residues" evidence="1">
    <location>
        <begin position="32"/>
        <end position="49"/>
    </location>
</feature>